<keyword evidence="7" id="KW-0175">Coiled coil</keyword>
<dbReference type="PANTHER" id="PTHR32089">
    <property type="entry name" value="METHYL-ACCEPTING CHEMOTAXIS PROTEIN MCPB"/>
    <property type="match status" value="1"/>
</dbReference>
<dbReference type="CDD" id="cd06225">
    <property type="entry name" value="HAMP"/>
    <property type="match status" value="1"/>
</dbReference>
<dbReference type="SUPFAM" id="SSF58104">
    <property type="entry name" value="Methyl-accepting chemotaxis protein (MCP) signaling domain"/>
    <property type="match status" value="1"/>
</dbReference>
<dbReference type="GO" id="GO:0005886">
    <property type="term" value="C:plasma membrane"/>
    <property type="evidence" value="ECO:0007669"/>
    <property type="project" value="UniProtKB-SubCell"/>
</dbReference>
<accession>A0A5R9GFQ9</accession>
<gene>
    <name evidence="11" type="ORF">FE782_14865</name>
</gene>
<dbReference type="GO" id="GO:0006935">
    <property type="term" value="P:chemotaxis"/>
    <property type="evidence" value="ECO:0007669"/>
    <property type="project" value="InterPro"/>
</dbReference>
<keyword evidence="3" id="KW-0472">Membrane</keyword>
<dbReference type="EMBL" id="VCIW01000009">
    <property type="protein sequence ID" value="TLS51533.1"/>
    <property type="molecule type" value="Genomic_DNA"/>
</dbReference>
<evidence type="ECO:0000256" key="8">
    <source>
        <dbReference type="SAM" id="MobiDB-lite"/>
    </source>
</evidence>
<keyword evidence="12" id="KW-1185">Reference proteome</keyword>
<dbReference type="PANTHER" id="PTHR32089:SF112">
    <property type="entry name" value="LYSOZYME-LIKE PROTEIN-RELATED"/>
    <property type="match status" value="1"/>
</dbReference>
<evidence type="ECO:0000259" key="9">
    <source>
        <dbReference type="PROSITE" id="PS50111"/>
    </source>
</evidence>
<evidence type="ECO:0000256" key="3">
    <source>
        <dbReference type="ARBA" id="ARBA00023136"/>
    </source>
</evidence>
<feature type="region of interest" description="Disordered" evidence="8">
    <location>
        <begin position="1"/>
        <end position="20"/>
    </location>
</feature>
<protein>
    <submittedName>
        <fullName evidence="11">Methyl-accepting chemotaxis protein</fullName>
    </submittedName>
</protein>
<dbReference type="InterPro" id="IPR003660">
    <property type="entry name" value="HAMP_dom"/>
</dbReference>
<feature type="compositionally biased region" description="Basic and acidic residues" evidence="8">
    <location>
        <begin position="10"/>
        <end position="20"/>
    </location>
</feature>
<evidence type="ECO:0000256" key="7">
    <source>
        <dbReference type="SAM" id="Coils"/>
    </source>
</evidence>
<dbReference type="SMART" id="SM00283">
    <property type="entry name" value="MA"/>
    <property type="match status" value="1"/>
</dbReference>
<evidence type="ECO:0000313" key="12">
    <source>
        <dbReference type="Proteomes" id="UP000309676"/>
    </source>
</evidence>
<dbReference type="PROSITE" id="PS50885">
    <property type="entry name" value="HAMP"/>
    <property type="match status" value="1"/>
</dbReference>
<dbReference type="GO" id="GO:0007165">
    <property type="term" value="P:signal transduction"/>
    <property type="evidence" value="ECO:0007669"/>
    <property type="project" value="UniProtKB-KW"/>
</dbReference>
<keyword evidence="4 6" id="KW-0807">Transducer</keyword>
<comment type="subcellular location">
    <subcellularLocation>
        <location evidence="1">Cell membrane</location>
    </subcellularLocation>
</comment>
<dbReference type="Gene3D" id="1.10.287.950">
    <property type="entry name" value="Methyl-accepting chemotaxis protein"/>
    <property type="match status" value="1"/>
</dbReference>
<evidence type="ECO:0000259" key="10">
    <source>
        <dbReference type="PROSITE" id="PS50885"/>
    </source>
</evidence>
<dbReference type="PRINTS" id="PR00260">
    <property type="entry name" value="CHEMTRNSDUCR"/>
</dbReference>
<dbReference type="Proteomes" id="UP000309676">
    <property type="component" value="Unassembled WGS sequence"/>
</dbReference>
<evidence type="ECO:0000256" key="6">
    <source>
        <dbReference type="PROSITE-ProRule" id="PRU00284"/>
    </source>
</evidence>
<evidence type="ECO:0000256" key="5">
    <source>
        <dbReference type="ARBA" id="ARBA00029447"/>
    </source>
</evidence>
<feature type="coiled-coil region" evidence="7">
    <location>
        <begin position="261"/>
        <end position="295"/>
    </location>
</feature>
<dbReference type="GO" id="GO:0004888">
    <property type="term" value="F:transmembrane signaling receptor activity"/>
    <property type="evidence" value="ECO:0007669"/>
    <property type="project" value="InterPro"/>
</dbReference>
<evidence type="ECO:0000256" key="2">
    <source>
        <dbReference type="ARBA" id="ARBA00022475"/>
    </source>
</evidence>
<dbReference type="Pfam" id="PF00015">
    <property type="entry name" value="MCPsignal"/>
    <property type="match status" value="1"/>
</dbReference>
<organism evidence="11 12">
    <name type="scientific">Paenibacillus antri</name>
    <dbReference type="NCBI Taxonomy" id="2582848"/>
    <lineage>
        <taxon>Bacteria</taxon>
        <taxon>Bacillati</taxon>
        <taxon>Bacillota</taxon>
        <taxon>Bacilli</taxon>
        <taxon>Bacillales</taxon>
        <taxon>Paenibacillaceae</taxon>
        <taxon>Paenibacillus</taxon>
    </lineage>
</organism>
<evidence type="ECO:0000256" key="4">
    <source>
        <dbReference type="ARBA" id="ARBA00023224"/>
    </source>
</evidence>
<comment type="similarity">
    <text evidence="5">Belongs to the methyl-accepting chemotaxis (MCP) protein family.</text>
</comment>
<comment type="caution">
    <text evidence="11">The sequence shown here is derived from an EMBL/GenBank/DDBJ whole genome shotgun (WGS) entry which is preliminary data.</text>
</comment>
<dbReference type="InterPro" id="IPR004090">
    <property type="entry name" value="Chemotax_Me-accpt_rcpt"/>
</dbReference>
<feature type="domain" description="Methyl-accepting transducer" evidence="9">
    <location>
        <begin position="47"/>
        <end position="290"/>
    </location>
</feature>
<evidence type="ECO:0000313" key="11">
    <source>
        <dbReference type="EMBL" id="TLS51533.1"/>
    </source>
</evidence>
<proteinExistence type="inferred from homology"/>
<name>A0A5R9GFQ9_9BACL</name>
<sequence>MGELANNEGDLTRRLPDTGKDEIGQLAKSFNSMLSSYQAIIRNIIDSSREVSGASQEISASTEEIASGNQEQSAAALQINELFKELNASMETIASNTEHAAEIAGKTSEIAREGGIIIQKTSDGMNELCRQINILESDSDKIGEIVEVIDEIADQTNLLALNAAIEAARAGDHGRGFAVVADEVRKLAERSSDATKEIAGIIRSMQNNMKQSVKATEQTAAYTEQSGQAFGSIVGMVENTSARVLEIAAAAEEQTAQSGNILNAIETIAAASEEAAAASQEVANASQSLSKLSESLSESVSSFKV</sequence>
<dbReference type="Pfam" id="PF00672">
    <property type="entry name" value="HAMP"/>
    <property type="match status" value="1"/>
</dbReference>
<keyword evidence="2" id="KW-1003">Cell membrane</keyword>
<dbReference type="AlphaFoldDB" id="A0A5R9GFQ9"/>
<dbReference type="FunFam" id="1.10.287.950:FF:000001">
    <property type="entry name" value="Methyl-accepting chemotaxis sensory transducer"/>
    <property type="match status" value="1"/>
</dbReference>
<feature type="domain" description="HAMP" evidence="10">
    <location>
        <begin position="1"/>
        <end position="42"/>
    </location>
</feature>
<dbReference type="PROSITE" id="PS50111">
    <property type="entry name" value="CHEMOTAXIS_TRANSDUC_2"/>
    <property type="match status" value="1"/>
</dbReference>
<evidence type="ECO:0000256" key="1">
    <source>
        <dbReference type="ARBA" id="ARBA00004236"/>
    </source>
</evidence>
<dbReference type="InterPro" id="IPR004089">
    <property type="entry name" value="MCPsignal_dom"/>
</dbReference>
<reference evidence="11 12" key="1">
    <citation type="submission" date="2019-05" db="EMBL/GenBank/DDBJ databases">
        <authorList>
            <person name="Narsing Rao M.P."/>
            <person name="Li W.J."/>
        </authorList>
    </citation>
    <scope>NUCLEOTIDE SEQUENCE [LARGE SCALE GENOMIC DNA]</scope>
    <source>
        <strain evidence="11 12">SYSU_K30003</strain>
    </source>
</reference>